<dbReference type="InterPro" id="IPR004596">
    <property type="entry name" value="Cell_div_suppressor_SulA"/>
</dbReference>
<dbReference type="eggNOG" id="COG5404">
    <property type="taxonomic scope" value="Bacteria"/>
</dbReference>
<dbReference type="Pfam" id="PF03846">
    <property type="entry name" value="SulA"/>
    <property type="match status" value="1"/>
</dbReference>
<accession>A0A1N6PW16</accession>
<dbReference type="Gene3D" id="3.40.50.300">
    <property type="entry name" value="P-loop containing nucleotide triphosphate hydrolases"/>
    <property type="match status" value="1"/>
</dbReference>
<dbReference type="GO" id="GO:0051301">
    <property type="term" value="P:cell division"/>
    <property type="evidence" value="ECO:0007669"/>
    <property type="project" value="UniProtKB-KW"/>
</dbReference>
<keyword evidence="1" id="KW-0131">Cell cycle</keyword>
<dbReference type="PIRSF" id="PIRSF003093">
    <property type="entry name" value="SulA"/>
    <property type="match status" value="1"/>
</dbReference>
<dbReference type="EMBL" id="FTMN01000002">
    <property type="protein sequence ID" value="SIQ08482.1"/>
    <property type="molecule type" value="Genomic_DNA"/>
</dbReference>
<dbReference type="Proteomes" id="UP000186895">
    <property type="component" value="Unassembled WGS sequence"/>
</dbReference>
<reference evidence="1 2" key="1">
    <citation type="submission" date="2017-01" db="EMBL/GenBank/DDBJ databases">
        <authorList>
            <person name="Mah S.A."/>
            <person name="Swanson W.J."/>
            <person name="Moy G.W."/>
            <person name="Vacquier V.D."/>
        </authorList>
    </citation>
    <scope>NUCLEOTIDE SEQUENCE [LARGE SCALE GENOMIC DNA]</scope>
    <source>
        <strain evidence="1 2">DSM 7027</strain>
    </source>
</reference>
<evidence type="ECO:0000313" key="2">
    <source>
        <dbReference type="Proteomes" id="UP000186895"/>
    </source>
</evidence>
<dbReference type="GO" id="GO:0051782">
    <property type="term" value="P:negative regulation of cell division"/>
    <property type="evidence" value="ECO:0007669"/>
    <property type="project" value="InterPro"/>
</dbReference>
<proteinExistence type="predicted"/>
<name>A0A1N6PW16_9GAMM</name>
<dbReference type="GO" id="GO:0009432">
    <property type="term" value="P:SOS response"/>
    <property type="evidence" value="ECO:0007669"/>
    <property type="project" value="InterPro"/>
</dbReference>
<gene>
    <name evidence="1" type="ORF">SAMN05421647_10270</name>
</gene>
<dbReference type="AlphaFoldDB" id="A0A1N6PW16"/>
<keyword evidence="2" id="KW-1185">Reference proteome</keyword>
<keyword evidence="1" id="KW-0132">Cell division</keyword>
<sequence>MPAIDYRYAEQSQTAATKTCNITEILLHNSTISLQPVLLPMIAQLSRQDRWLTLINPPANLNRDLLQQGGACIEQILVLHTRDDETSRLLTSRALAAGTSHTVICWANADQTTDINQLNQDAQLGNSLGILVKG</sequence>
<organism evidence="1 2">
    <name type="scientific">Marinobacterium stanieri</name>
    <dbReference type="NCBI Taxonomy" id="49186"/>
    <lineage>
        <taxon>Bacteria</taxon>
        <taxon>Pseudomonadati</taxon>
        <taxon>Pseudomonadota</taxon>
        <taxon>Gammaproteobacteria</taxon>
        <taxon>Oceanospirillales</taxon>
        <taxon>Oceanospirillaceae</taxon>
        <taxon>Marinobacterium</taxon>
    </lineage>
</organism>
<dbReference type="STRING" id="49186.SAMN05421647_10270"/>
<dbReference type="InterPro" id="IPR027417">
    <property type="entry name" value="P-loop_NTPase"/>
</dbReference>
<dbReference type="RefSeq" id="WP_010324339.1">
    <property type="nucleotide sequence ID" value="NZ_FTMN01000002.1"/>
</dbReference>
<evidence type="ECO:0000313" key="1">
    <source>
        <dbReference type="EMBL" id="SIQ08482.1"/>
    </source>
</evidence>
<protein>
    <submittedName>
        <fullName evidence="1">SOS cell division inhibitor SulA</fullName>
    </submittedName>
</protein>
<dbReference type="SUPFAM" id="SSF52540">
    <property type="entry name" value="P-loop containing nucleoside triphosphate hydrolases"/>
    <property type="match status" value="1"/>
</dbReference>